<gene>
    <name evidence="4" type="ORF">LPLAT_LOCUS9046</name>
</gene>
<dbReference type="InterPro" id="IPR003645">
    <property type="entry name" value="Fol_N"/>
</dbReference>
<evidence type="ECO:0000259" key="3">
    <source>
        <dbReference type="SMART" id="SM00274"/>
    </source>
</evidence>
<feature type="domain" description="Follistatin-like" evidence="3">
    <location>
        <begin position="210"/>
        <end position="236"/>
    </location>
</feature>
<feature type="compositionally biased region" description="Low complexity" evidence="1">
    <location>
        <begin position="297"/>
        <end position="311"/>
    </location>
</feature>
<dbReference type="EMBL" id="OZ034827">
    <property type="protein sequence ID" value="CAL1683289.1"/>
    <property type="molecule type" value="Genomic_DNA"/>
</dbReference>
<accession>A0AAV2NS20</accession>
<protein>
    <recommendedName>
        <fullName evidence="3">Follistatin-like domain-containing protein</fullName>
    </recommendedName>
</protein>
<organism evidence="4 5">
    <name type="scientific">Lasius platythorax</name>
    <dbReference type="NCBI Taxonomy" id="488582"/>
    <lineage>
        <taxon>Eukaryota</taxon>
        <taxon>Metazoa</taxon>
        <taxon>Ecdysozoa</taxon>
        <taxon>Arthropoda</taxon>
        <taxon>Hexapoda</taxon>
        <taxon>Insecta</taxon>
        <taxon>Pterygota</taxon>
        <taxon>Neoptera</taxon>
        <taxon>Endopterygota</taxon>
        <taxon>Hymenoptera</taxon>
        <taxon>Apocrita</taxon>
        <taxon>Aculeata</taxon>
        <taxon>Formicoidea</taxon>
        <taxon>Formicidae</taxon>
        <taxon>Formicinae</taxon>
        <taxon>Lasius</taxon>
        <taxon>Lasius</taxon>
    </lineage>
</organism>
<feature type="domain" description="Follistatin-like" evidence="3">
    <location>
        <begin position="124"/>
        <end position="144"/>
    </location>
</feature>
<dbReference type="SMART" id="SM00274">
    <property type="entry name" value="FOLN"/>
    <property type="match status" value="3"/>
</dbReference>
<proteinExistence type="predicted"/>
<dbReference type="AlphaFoldDB" id="A0AAV2NS20"/>
<feature type="chain" id="PRO_5043898293" description="Follistatin-like domain-containing protein" evidence="2">
    <location>
        <begin position="28"/>
        <end position="695"/>
    </location>
</feature>
<dbReference type="Proteomes" id="UP001497644">
    <property type="component" value="Chromosome 4"/>
</dbReference>
<sequence length="695" mass="79500">MRREYIFIRHLTWLLFLLHFQSLYLNAEESGNEYSKGCAHLHCESGSRCIKRRFWCKDPPCPGMLYCSKSRKESLKGPLTCDTVRCSRGHVCTVKVRECHWDTKCKQQIARCVSEKEYYEGAASCAGFECPSGKRCILRETYCINPPCKLIRSCAEAEDVQTWLDECRSLSCTSEYECFLRRPENNCLDPWCTHTSDCTFTVEDELISKYCRGWICPRSQKCVVRIVGFCKGFNCTVERSCRMFTISSVQHNANTSDKVVEQPPTRKTLVQMESELIQELGRKMNSQTSYPITGEKSTLTTSTGRSSLHHTTPTKHDTEISLTHRQTATTRSDLITKSIESSTNEPDSTLPYSQSWWNYNKLSPNDTTDIIEITSELADSSNATFPAILPAEEKIESTTSRDAKRLEMPKKVYIASNDALPFSVLEGINFVGQNYPIWTKNDPYRAVSLEIKNENGDGWRYHAPQEPYRIFLPPYEPVILVEDTRGRGQLFPFFTYAFDRPFNEAAAFISLPETTSTDAKTDATSKTDNISTTVDDKISNCINDSAIVEAENFEMNYFDDSSDYYTKFSATEKTNAIITPKIRKESDNYYDDYEWRPWFVIDDYLERNEPQSVQEQGFKSSVVDSTTDHSSGQSDYDSRDEKLYGLANYPYDIISVDDVDKSVREYEGSRLNKILNISLNEEGNQSGHSVRVSSR</sequence>
<reference evidence="4" key="1">
    <citation type="submission" date="2024-04" db="EMBL/GenBank/DDBJ databases">
        <authorList>
            <consortium name="Molecular Ecology Group"/>
        </authorList>
    </citation>
    <scope>NUCLEOTIDE SEQUENCE</scope>
</reference>
<evidence type="ECO:0000256" key="2">
    <source>
        <dbReference type="SAM" id="SignalP"/>
    </source>
</evidence>
<evidence type="ECO:0000256" key="1">
    <source>
        <dbReference type="SAM" id="MobiDB-lite"/>
    </source>
</evidence>
<feature type="domain" description="Follistatin-like" evidence="3">
    <location>
        <begin position="80"/>
        <end position="113"/>
    </location>
</feature>
<keyword evidence="2" id="KW-0732">Signal</keyword>
<feature type="signal peptide" evidence="2">
    <location>
        <begin position="1"/>
        <end position="27"/>
    </location>
</feature>
<feature type="region of interest" description="Disordered" evidence="1">
    <location>
        <begin position="287"/>
        <end position="327"/>
    </location>
</feature>
<feature type="compositionally biased region" description="Low complexity" evidence="1">
    <location>
        <begin position="620"/>
        <end position="631"/>
    </location>
</feature>
<evidence type="ECO:0000313" key="5">
    <source>
        <dbReference type="Proteomes" id="UP001497644"/>
    </source>
</evidence>
<keyword evidence="5" id="KW-1185">Reference proteome</keyword>
<feature type="region of interest" description="Disordered" evidence="1">
    <location>
        <begin position="611"/>
        <end position="639"/>
    </location>
</feature>
<name>A0AAV2NS20_9HYME</name>
<evidence type="ECO:0000313" key="4">
    <source>
        <dbReference type="EMBL" id="CAL1683289.1"/>
    </source>
</evidence>